<dbReference type="STRING" id="1338436.LK10_15695"/>
<dbReference type="GO" id="GO:0015171">
    <property type="term" value="F:amino acid transmembrane transporter activity"/>
    <property type="evidence" value="ECO:0007669"/>
    <property type="project" value="TreeGrafter"/>
</dbReference>
<keyword evidence="5 6" id="KW-0472">Membrane</keyword>
<evidence type="ECO:0000256" key="6">
    <source>
        <dbReference type="SAM" id="Phobius"/>
    </source>
</evidence>
<protein>
    <submittedName>
        <fullName evidence="7">Lysine transporter LysE</fullName>
    </submittedName>
</protein>
<dbReference type="OrthoDB" id="9814990at2"/>
<keyword evidence="3 6" id="KW-0812">Transmembrane</keyword>
<evidence type="ECO:0000256" key="4">
    <source>
        <dbReference type="ARBA" id="ARBA00022989"/>
    </source>
</evidence>
<comment type="subcellular location">
    <subcellularLocation>
        <location evidence="1">Cell membrane</location>
        <topology evidence="1">Multi-pass membrane protein</topology>
    </subcellularLocation>
</comment>
<keyword evidence="8" id="KW-1185">Reference proteome</keyword>
<evidence type="ECO:0000256" key="1">
    <source>
        <dbReference type="ARBA" id="ARBA00004651"/>
    </source>
</evidence>
<dbReference type="AlphaFoldDB" id="A0A0B2AEH9"/>
<feature type="transmembrane region" description="Helical" evidence="6">
    <location>
        <begin position="183"/>
        <end position="203"/>
    </location>
</feature>
<keyword evidence="2" id="KW-1003">Cell membrane</keyword>
<feature type="transmembrane region" description="Helical" evidence="6">
    <location>
        <begin position="41"/>
        <end position="62"/>
    </location>
</feature>
<comment type="caution">
    <text evidence="7">The sequence shown here is derived from an EMBL/GenBank/DDBJ whole genome shotgun (WGS) entry which is preliminary data.</text>
</comment>
<keyword evidence="4 6" id="KW-1133">Transmembrane helix</keyword>
<organism evidence="7 8">
    <name type="scientific">Sinomonas humi</name>
    <dbReference type="NCBI Taxonomy" id="1338436"/>
    <lineage>
        <taxon>Bacteria</taxon>
        <taxon>Bacillati</taxon>
        <taxon>Actinomycetota</taxon>
        <taxon>Actinomycetes</taxon>
        <taxon>Micrococcales</taxon>
        <taxon>Micrococcaceae</taxon>
        <taxon>Sinomonas</taxon>
    </lineage>
</organism>
<evidence type="ECO:0000256" key="2">
    <source>
        <dbReference type="ARBA" id="ARBA00022475"/>
    </source>
</evidence>
<dbReference type="Proteomes" id="UP000030982">
    <property type="component" value="Unassembled WGS sequence"/>
</dbReference>
<dbReference type="InterPro" id="IPR001123">
    <property type="entry name" value="LeuE-type"/>
</dbReference>
<dbReference type="GO" id="GO:0005886">
    <property type="term" value="C:plasma membrane"/>
    <property type="evidence" value="ECO:0007669"/>
    <property type="project" value="UniProtKB-SubCell"/>
</dbReference>
<sequence>MDFAPFLGFAAVSLTLALTPGADWAYTIAAGIRGGSPAPSVAGLCTGYLGLTAVVATGLGVLLAARPALVAWLSVAGALYLLWLGATTARGWRGAGYHANAAALPAGGALGDFLRGAGTSGINPKALLLYMAVMPQFVRAGSPLPVPVQTAVLGLIHVVITVVVYALVALAARRLLRAAPRRAQIVTLSSGVIMLGIGVALLVEQVPVLSGAA</sequence>
<evidence type="ECO:0000256" key="3">
    <source>
        <dbReference type="ARBA" id="ARBA00022692"/>
    </source>
</evidence>
<dbReference type="PANTHER" id="PTHR30086:SF20">
    <property type="entry name" value="ARGININE EXPORTER PROTEIN ARGO-RELATED"/>
    <property type="match status" value="1"/>
</dbReference>
<dbReference type="RefSeq" id="WP_043125491.1">
    <property type="nucleotide sequence ID" value="NZ_JTDL01000140.1"/>
</dbReference>
<proteinExistence type="predicted"/>
<dbReference type="PANTHER" id="PTHR30086">
    <property type="entry name" value="ARGININE EXPORTER PROTEIN ARGO"/>
    <property type="match status" value="1"/>
</dbReference>
<dbReference type="Pfam" id="PF01810">
    <property type="entry name" value="LysE"/>
    <property type="match status" value="1"/>
</dbReference>
<name>A0A0B2AEH9_9MICC</name>
<feature type="transmembrane region" description="Helical" evidence="6">
    <location>
        <begin position="151"/>
        <end position="171"/>
    </location>
</feature>
<evidence type="ECO:0000313" key="7">
    <source>
        <dbReference type="EMBL" id="KHL01660.1"/>
    </source>
</evidence>
<evidence type="ECO:0000256" key="5">
    <source>
        <dbReference type="ARBA" id="ARBA00023136"/>
    </source>
</evidence>
<evidence type="ECO:0000313" key="8">
    <source>
        <dbReference type="Proteomes" id="UP000030982"/>
    </source>
</evidence>
<reference evidence="7 8" key="1">
    <citation type="submission" date="2014-09" db="EMBL/GenBank/DDBJ databases">
        <title>Genome sequence of Sinomonas sp. MUSC 117.</title>
        <authorList>
            <person name="Lee L.-H."/>
        </authorList>
    </citation>
    <scope>NUCLEOTIDE SEQUENCE [LARGE SCALE GENOMIC DNA]</scope>
    <source>
        <strain evidence="7 8">MUSC 117</strain>
    </source>
</reference>
<feature type="transmembrane region" description="Helical" evidence="6">
    <location>
        <begin position="69"/>
        <end position="86"/>
    </location>
</feature>
<accession>A0A0B2AEH9</accession>
<dbReference type="EMBL" id="JTDL01000140">
    <property type="protein sequence ID" value="KHL01660.1"/>
    <property type="molecule type" value="Genomic_DNA"/>
</dbReference>
<gene>
    <name evidence="7" type="ORF">LK10_15695</name>
</gene>